<evidence type="ECO:0000313" key="5">
    <source>
        <dbReference type="EMBL" id="CAF3873109.1"/>
    </source>
</evidence>
<dbReference type="Proteomes" id="UP000663845">
    <property type="component" value="Unassembled WGS sequence"/>
</dbReference>
<dbReference type="Pfam" id="PF08659">
    <property type="entry name" value="KR"/>
    <property type="match status" value="1"/>
</dbReference>
<reference evidence="5" key="1">
    <citation type="submission" date="2021-02" db="EMBL/GenBank/DDBJ databases">
        <authorList>
            <person name="Nowell W R."/>
        </authorList>
    </citation>
    <scope>NUCLEOTIDE SEQUENCE</scope>
</reference>
<dbReference type="EMBL" id="CAJOAY010001674">
    <property type="protein sequence ID" value="CAF3873109.1"/>
    <property type="molecule type" value="Genomic_DNA"/>
</dbReference>
<sequence length="196" mass="21800">MFSSIRNHLLEVASAGYNAGNQFLDALAYYRFTKLNLPVLSISLPAVSGTEMFHHQKEMLSTLRVTQGFELLPTITVFKLIECFHQTQKICPSISYLRKIVNQISSSSSSSEKTHSIESSAANWLGQETGTYIPLSALLQGLSIETIATLVYNKLTEKEQTKSSAAKEQDSGIGQKRVLNKTHDKSESEDITKFYS</sequence>
<name>A0A819FSH0_9BILA</name>
<feature type="compositionally biased region" description="Basic and acidic residues" evidence="1">
    <location>
        <begin position="158"/>
        <end position="170"/>
    </location>
</feature>
<evidence type="ECO:0000313" key="3">
    <source>
        <dbReference type="EMBL" id="CAF1135623.1"/>
    </source>
</evidence>
<proteinExistence type="predicted"/>
<dbReference type="OrthoDB" id="10144273at2759"/>
<protein>
    <recommendedName>
        <fullName evidence="2">Ketoreductase (KR) domain-containing protein</fullName>
    </recommendedName>
</protein>
<evidence type="ECO:0000256" key="1">
    <source>
        <dbReference type="SAM" id="MobiDB-lite"/>
    </source>
</evidence>
<dbReference type="EMBL" id="CAJNON010000243">
    <property type="protein sequence ID" value="CAF1135623.1"/>
    <property type="molecule type" value="Genomic_DNA"/>
</dbReference>
<evidence type="ECO:0000313" key="4">
    <source>
        <dbReference type="EMBL" id="CAF1152874.1"/>
    </source>
</evidence>
<feature type="domain" description="Ketoreductase (KR)" evidence="2">
    <location>
        <begin position="1"/>
        <end position="48"/>
    </location>
</feature>
<accession>A0A819FSH0</accession>
<organism evidence="5 7">
    <name type="scientific">Adineta steineri</name>
    <dbReference type="NCBI Taxonomy" id="433720"/>
    <lineage>
        <taxon>Eukaryota</taxon>
        <taxon>Metazoa</taxon>
        <taxon>Spiralia</taxon>
        <taxon>Gnathifera</taxon>
        <taxon>Rotifera</taxon>
        <taxon>Eurotatoria</taxon>
        <taxon>Bdelloidea</taxon>
        <taxon>Adinetida</taxon>
        <taxon>Adinetidae</taxon>
        <taxon>Adineta</taxon>
    </lineage>
</organism>
<dbReference type="Proteomes" id="UP000663881">
    <property type="component" value="Unassembled WGS sequence"/>
</dbReference>
<dbReference type="Proteomes" id="UP000663844">
    <property type="component" value="Unassembled WGS sequence"/>
</dbReference>
<comment type="caution">
    <text evidence="5">The sequence shown here is derived from an EMBL/GenBank/DDBJ whole genome shotgun (WGS) entry which is preliminary data.</text>
</comment>
<dbReference type="EMBL" id="CAJOAZ010005228">
    <property type="protein sequence ID" value="CAF4092456.1"/>
    <property type="molecule type" value="Genomic_DNA"/>
</dbReference>
<dbReference type="Gene3D" id="3.40.50.720">
    <property type="entry name" value="NAD(P)-binding Rossmann-like Domain"/>
    <property type="match status" value="1"/>
</dbReference>
<dbReference type="AlphaFoldDB" id="A0A819FSH0"/>
<dbReference type="InterPro" id="IPR013968">
    <property type="entry name" value="PKS_KR"/>
</dbReference>
<evidence type="ECO:0000313" key="6">
    <source>
        <dbReference type="EMBL" id="CAF4092456.1"/>
    </source>
</evidence>
<gene>
    <name evidence="4" type="ORF">JYZ213_LOCUS24203</name>
    <name evidence="5" type="ORF">OKA104_LOCUS22717</name>
    <name evidence="6" type="ORF">OXD698_LOCUS34969</name>
    <name evidence="3" type="ORF">VCS650_LOCUS21978</name>
</gene>
<evidence type="ECO:0000259" key="2">
    <source>
        <dbReference type="Pfam" id="PF08659"/>
    </source>
</evidence>
<feature type="region of interest" description="Disordered" evidence="1">
    <location>
        <begin position="158"/>
        <end position="196"/>
    </location>
</feature>
<evidence type="ECO:0000313" key="7">
    <source>
        <dbReference type="Proteomes" id="UP000663881"/>
    </source>
</evidence>
<dbReference type="Proteomes" id="UP000663891">
    <property type="component" value="Unassembled WGS sequence"/>
</dbReference>
<feature type="compositionally biased region" description="Basic and acidic residues" evidence="1">
    <location>
        <begin position="181"/>
        <end position="196"/>
    </location>
</feature>
<dbReference type="EMBL" id="CAJNOG010000295">
    <property type="protein sequence ID" value="CAF1152874.1"/>
    <property type="molecule type" value="Genomic_DNA"/>
</dbReference>